<feature type="transmembrane region" description="Helical" evidence="1">
    <location>
        <begin position="59"/>
        <end position="75"/>
    </location>
</feature>
<sequence length="197" mass="22182">MVYDGILLSLIVGFIRKGNLRGLAQLKLKWGWIFPLLLIVQIITFVYQNDIKFLGKASESIYMVVYIIGLLFLYLNRNHKGFMIIFIGVFLNFLVMVVNGGRMPVSEEAAAVLDPMYIQALKDGLYAKHILLTDSTILGFLGDIIPLGPPYPRTQVISIGDVVMNIGAFLFIQYLMLQPNKKNREITSHSLKGGETR</sequence>
<comment type="caution">
    <text evidence="2">The sequence shown here is derived from an EMBL/GenBank/DDBJ whole genome shotgun (WGS) entry which is preliminary data.</text>
</comment>
<protein>
    <submittedName>
        <fullName evidence="2">DUF5317 domain-containing protein</fullName>
    </submittedName>
</protein>
<feature type="transmembrane region" description="Helical" evidence="1">
    <location>
        <begin position="81"/>
        <end position="98"/>
    </location>
</feature>
<proteinExistence type="predicted"/>
<dbReference type="RefSeq" id="WP_213117344.1">
    <property type="nucleotide sequence ID" value="NZ_JAGYPF010000002.1"/>
</dbReference>
<organism evidence="2 3">
    <name type="scientific">Neobacillus rhizophilus</name>
    <dbReference type="NCBI Taxonomy" id="2833579"/>
    <lineage>
        <taxon>Bacteria</taxon>
        <taxon>Bacillati</taxon>
        <taxon>Bacillota</taxon>
        <taxon>Bacilli</taxon>
        <taxon>Bacillales</taxon>
        <taxon>Bacillaceae</taxon>
        <taxon>Neobacillus</taxon>
    </lineage>
</organism>
<gene>
    <name evidence="2" type="ORF">KHA99_10215</name>
</gene>
<name>A0A942YUD7_9BACI</name>
<keyword evidence="1" id="KW-0472">Membrane</keyword>
<accession>A0A942YUD7</accession>
<keyword evidence="1" id="KW-0812">Transmembrane</keyword>
<evidence type="ECO:0000313" key="3">
    <source>
        <dbReference type="Proteomes" id="UP000679749"/>
    </source>
</evidence>
<dbReference type="AlphaFoldDB" id="A0A942YUD7"/>
<keyword evidence="1" id="KW-1133">Transmembrane helix</keyword>
<dbReference type="Pfam" id="PF17248">
    <property type="entry name" value="DUF5317"/>
    <property type="match status" value="1"/>
</dbReference>
<feature type="transmembrane region" description="Helical" evidence="1">
    <location>
        <begin position="157"/>
        <end position="177"/>
    </location>
</feature>
<dbReference type="InterPro" id="IPR035168">
    <property type="entry name" value="DUF5317"/>
</dbReference>
<feature type="transmembrane region" description="Helical" evidence="1">
    <location>
        <begin position="30"/>
        <end position="47"/>
    </location>
</feature>
<reference evidence="2" key="1">
    <citation type="submission" date="2021-05" db="EMBL/GenBank/DDBJ databases">
        <title>Novel Bacillus species.</title>
        <authorList>
            <person name="Liu G."/>
        </authorList>
    </citation>
    <scope>NUCLEOTIDE SEQUENCE</scope>
    <source>
        <strain evidence="2">FJAT-49825</strain>
    </source>
</reference>
<dbReference type="Proteomes" id="UP000679749">
    <property type="component" value="Unassembled WGS sequence"/>
</dbReference>
<dbReference type="EMBL" id="JAGYPF010000002">
    <property type="protein sequence ID" value="MBS4212817.1"/>
    <property type="molecule type" value="Genomic_DNA"/>
</dbReference>
<evidence type="ECO:0000313" key="2">
    <source>
        <dbReference type="EMBL" id="MBS4212817.1"/>
    </source>
</evidence>
<keyword evidence="3" id="KW-1185">Reference proteome</keyword>
<evidence type="ECO:0000256" key="1">
    <source>
        <dbReference type="SAM" id="Phobius"/>
    </source>
</evidence>